<dbReference type="AlphaFoldDB" id="A0A940MV09"/>
<feature type="transmembrane region" description="Helical" evidence="8">
    <location>
        <begin position="316"/>
        <end position="336"/>
    </location>
</feature>
<evidence type="ECO:0000256" key="2">
    <source>
        <dbReference type="ARBA" id="ARBA00007430"/>
    </source>
</evidence>
<evidence type="ECO:0000256" key="5">
    <source>
        <dbReference type="ARBA" id="ARBA00022989"/>
    </source>
</evidence>
<sequence length="527" mass="56485">MIMRAGLWVFAGKLGAQVTRLVLVIILARLLSPEAFGVVAAVQVIVALSEVVVRFGVGAALIQSERLTRRIEGTAMTLMLLLAGMICLVIFAARGLLADWMNIPELVEVLPVTLLSFVIAAATNPATNLIAREMDYRFLAGIEVATYALGYGLVAAVLAWQGYSYWSMIIGTLVQNLLRAILIFRRRPVRPVLVIDRTEAAGLIRFGGGVFLTQMMSTLARRGDNAIVSSMFGAAALGYYSRAYALMDMTNALLGSVFREVLFSGFSKKRRESGTEGIGEAFLMAHAFAALVILPISAAMYLLADEVVLILLGRKWQEVVPLLEVLSLGMYFRLAYKVSGAFNMASGRVYGNAARNLAYVVEVVAFGYLGGSIAGVEGVAWGVLTALGCHFVTMTHYALGPCGLRWPALLRALAPFVLAAGAGTLAAMGALSLLRGSLPETATAVLASLAGLLPYLAVLFLLRRQPVLARVLRRFVNLVTKLRGGRNGGGKKKGNLAPGGRNSKMERPFPSDPESPPSDTTSRKDEP</sequence>
<feature type="transmembrane region" description="Helical" evidence="8">
    <location>
        <begin position="412"/>
        <end position="435"/>
    </location>
</feature>
<feature type="transmembrane region" description="Helical" evidence="8">
    <location>
        <begin position="278"/>
        <end position="304"/>
    </location>
</feature>
<dbReference type="Proteomes" id="UP000675940">
    <property type="component" value="Unassembled WGS sequence"/>
</dbReference>
<dbReference type="EMBL" id="JAGISH010000013">
    <property type="protein sequence ID" value="MBP0484467.1"/>
    <property type="molecule type" value="Genomic_DNA"/>
</dbReference>
<reference evidence="9" key="1">
    <citation type="submission" date="2021-03" db="EMBL/GenBank/DDBJ databases">
        <title>Sagittula salina sp. nov. strain M10.9X isolated from the marine waste.</title>
        <authorList>
            <person name="Satari L."/>
            <person name="Molina-Menor E."/>
            <person name="Vidal-Verdu A."/>
            <person name="Pascual J."/>
            <person name="Pereto J."/>
            <person name="Porcar M."/>
        </authorList>
    </citation>
    <scope>NUCLEOTIDE SEQUENCE</scope>
    <source>
        <strain evidence="9">M10.9X</strain>
    </source>
</reference>
<evidence type="ECO:0000256" key="4">
    <source>
        <dbReference type="ARBA" id="ARBA00022692"/>
    </source>
</evidence>
<feature type="region of interest" description="Disordered" evidence="7">
    <location>
        <begin position="485"/>
        <end position="527"/>
    </location>
</feature>
<dbReference type="PANTHER" id="PTHR30250">
    <property type="entry name" value="PST FAMILY PREDICTED COLANIC ACID TRANSPORTER"/>
    <property type="match status" value="1"/>
</dbReference>
<dbReference type="Pfam" id="PF13440">
    <property type="entry name" value="Polysacc_synt_3"/>
    <property type="match status" value="1"/>
</dbReference>
<evidence type="ECO:0000256" key="7">
    <source>
        <dbReference type="SAM" id="MobiDB-lite"/>
    </source>
</evidence>
<feature type="transmembrane region" description="Helical" evidence="8">
    <location>
        <begin position="7"/>
        <end position="30"/>
    </location>
</feature>
<feature type="transmembrane region" description="Helical" evidence="8">
    <location>
        <begin position="138"/>
        <end position="159"/>
    </location>
</feature>
<gene>
    <name evidence="9" type="ORF">J5474_18510</name>
</gene>
<evidence type="ECO:0000256" key="6">
    <source>
        <dbReference type="ARBA" id="ARBA00023136"/>
    </source>
</evidence>
<name>A0A940MV09_9RHOB</name>
<dbReference type="RefSeq" id="WP_209362867.1">
    <property type="nucleotide sequence ID" value="NZ_JAGISH010000013.1"/>
</dbReference>
<feature type="transmembrane region" description="Helical" evidence="8">
    <location>
        <begin position="380"/>
        <end position="400"/>
    </location>
</feature>
<dbReference type="InterPro" id="IPR050833">
    <property type="entry name" value="Poly_Biosynth_Transport"/>
</dbReference>
<evidence type="ECO:0000313" key="10">
    <source>
        <dbReference type="Proteomes" id="UP000675940"/>
    </source>
</evidence>
<protein>
    <submittedName>
        <fullName evidence="9">Lipopolysaccharide biosynthesis protein</fullName>
    </submittedName>
</protein>
<comment type="subcellular location">
    <subcellularLocation>
        <location evidence="1">Cell membrane</location>
        <topology evidence="1">Multi-pass membrane protein</topology>
    </subcellularLocation>
</comment>
<evidence type="ECO:0000313" key="9">
    <source>
        <dbReference type="EMBL" id="MBP0484467.1"/>
    </source>
</evidence>
<keyword evidence="4 8" id="KW-0812">Transmembrane</keyword>
<feature type="transmembrane region" description="Helical" evidence="8">
    <location>
        <begin position="36"/>
        <end position="62"/>
    </location>
</feature>
<feature type="transmembrane region" description="Helical" evidence="8">
    <location>
        <begin position="109"/>
        <end position="131"/>
    </location>
</feature>
<comment type="similarity">
    <text evidence="2">Belongs to the polysaccharide synthase family.</text>
</comment>
<feature type="transmembrane region" description="Helical" evidence="8">
    <location>
        <begin position="165"/>
        <end position="184"/>
    </location>
</feature>
<evidence type="ECO:0000256" key="8">
    <source>
        <dbReference type="SAM" id="Phobius"/>
    </source>
</evidence>
<feature type="transmembrane region" description="Helical" evidence="8">
    <location>
        <begin position="441"/>
        <end position="462"/>
    </location>
</feature>
<accession>A0A940MV09</accession>
<keyword evidence="3" id="KW-1003">Cell membrane</keyword>
<keyword evidence="5 8" id="KW-1133">Transmembrane helix</keyword>
<keyword evidence="6 8" id="KW-0472">Membrane</keyword>
<dbReference type="PANTHER" id="PTHR30250:SF10">
    <property type="entry name" value="LIPOPOLYSACCHARIDE BIOSYNTHESIS PROTEIN WZXC"/>
    <property type="match status" value="1"/>
</dbReference>
<evidence type="ECO:0000256" key="1">
    <source>
        <dbReference type="ARBA" id="ARBA00004651"/>
    </source>
</evidence>
<evidence type="ECO:0000256" key="3">
    <source>
        <dbReference type="ARBA" id="ARBA00022475"/>
    </source>
</evidence>
<dbReference type="CDD" id="cd13127">
    <property type="entry name" value="MATE_tuaB_like"/>
    <property type="match status" value="1"/>
</dbReference>
<proteinExistence type="inferred from homology"/>
<organism evidence="9 10">
    <name type="scientific">Sagittula salina</name>
    <dbReference type="NCBI Taxonomy" id="2820268"/>
    <lineage>
        <taxon>Bacteria</taxon>
        <taxon>Pseudomonadati</taxon>
        <taxon>Pseudomonadota</taxon>
        <taxon>Alphaproteobacteria</taxon>
        <taxon>Rhodobacterales</taxon>
        <taxon>Roseobacteraceae</taxon>
        <taxon>Sagittula</taxon>
    </lineage>
</organism>
<feature type="transmembrane region" description="Helical" evidence="8">
    <location>
        <begin position="357"/>
        <end position="374"/>
    </location>
</feature>
<dbReference type="GO" id="GO:0005886">
    <property type="term" value="C:plasma membrane"/>
    <property type="evidence" value="ECO:0007669"/>
    <property type="project" value="UniProtKB-SubCell"/>
</dbReference>
<feature type="transmembrane region" description="Helical" evidence="8">
    <location>
        <begin position="74"/>
        <end position="97"/>
    </location>
</feature>
<keyword evidence="10" id="KW-1185">Reference proteome</keyword>
<comment type="caution">
    <text evidence="9">The sequence shown here is derived from an EMBL/GenBank/DDBJ whole genome shotgun (WGS) entry which is preliminary data.</text>
</comment>